<dbReference type="EMBL" id="JADGKB010000041">
    <property type="protein sequence ID" value="KAJ3257166.1"/>
    <property type="molecule type" value="Genomic_DNA"/>
</dbReference>
<name>A0AAD5Y866_9FUNG</name>
<feature type="transmembrane region" description="Helical" evidence="6">
    <location>
        <begin position="492"/>
        <end position="514"/>
    </location>
</feature>
<organism evidence="8 9">
    <name type="scientific">Boothiomyces macroporosus</name>
    <dbReference type="NCBI Taxonomy" id="261099"/>
    <lineage>
        <taxon>Eukaryota</taxon>
        <taxon>Fungi</taxon>
        <taxon>Fungi incertae sedis</taxon>
        <taxon>Chytridiomycota</taxon>
        <taxon>Chytridiomycota incertae sedis</taxon>
        <taxon>Chytridiomycetes</taxon>
        <taxon>Rhizophydiales</taxon>
        <taxon>Terramycetaceae</taxon>
        <taxon>Boothiomyces</taxon>
    </lineage>
</organism>
<dbReference type="GO" id="GO:0016020">
    <property type="term" value="C:membrane"/>
    <property type="evidence" value="ECO:0007669"/>
    <property type="project" value="UniProtKB-SubCell"/>
</dbReference>
<evidence type="ECO:0000256" key="2">
    <source>
        <dbReference type="ARBA" id="ARBA00022692"/>
    </source>
</evidence>
<feature type="region of interest" description="Disordered" evidence="5">
    <location>
        <begin position="31"/>
        <end position="80"/>
    </location>
</feature>
<dbReference type="PANTHER" id="PTHR43077">
    <property type="entry name" value="TRANSPORT PERMEASE YVFS-RELATED"/>
    <property type="match status" value="1"/>
</dbReference>
<dbReference type="PANTHER" id="PTHR43077:SF10">
    <property type="entry name" value="TRANSPORT PERMEASE PROTEIN"/>
    <property type="match status" value="1"/>
</dbReference>
<reference evidence="8" key="1">
    <citation type="submission" date="2020-05" db="EMBL/GenBank/DDBJ databases">
        <title>Phylogenomic resolution of chytrid fungi.</title>
        <authorList>
            <person name="Stajich J.E."/>
            <person name="Amses K."/>
            <person name="Simmons R."/>
            <person name="Seto K."/>
            <person name="Myers J."/>
            <person name="Bonds A."/>
            <person name="Quandt C.A."/>
            <person name="Barry K."/>
            <person name="Liu P."/>
            <person name="Grigoriev I."/>
            <person name="Longcore J.E."/>
            <person name="James T.Y."/>
        </authorList>
    </citation>
    <scope>NUCLEOTIDE SEQUENCE</scope>
    <source>
        <strain evidence="8">PLAUS21</strain>
    </source>
</reference>
<keyword evidence="2 6" id="KW-0812">Transmembrane</keyword>
<evidence type="ECO:0000256" key="3">
    <source>
        <dbReference type="ARBA" id="ARBA00022989"/>
    </source>
</evidence>
<sequence length="529" mass="58927">MSDINQVEVIRVDSTSTHAIAEDTIALNAKDQQDQVEIEDTTDEKKDKSGPQIEESSTVIALEGEKPVQEEKGKSEKDSENLLSFENENPRPLVLTSLITPTLAIVMIILVAFITALYALFYLGCLWDPISRLPNVPVAVVIADNGFHFDQHPEAQTRVMRLTHNKTMGEVVDYFLFNPNSSAFGVLKWTKLDSSTRLDDLRTMIDNGDYWGYLYVPSNFSDSVLSNLQNATTHTGYKDAFNSTIEFGYDQARQMTVTGLVYKYTLGVVNGLSSAIAQTIVGEAEKYPNGYESLLTTPRYLVSPIQLEVNNMHPIPFYGYNFATYIASIVLWVCGILGAVVLFKIYQMRFQTASHLFEQKNFISRYLLSGTLVSLFITLVSASIYLILLVILARGTDFIQTDYSPLTVWVFLWLTAFCYLQFSNILAALLGPDNFSLIVSLLLILQLGSSSAILDPIVMNPVTKLSYGLPLQYSVKGLRCLMLGSQCNSMPLNYGVLFAWTGGLGLLNLAVLYSQVSKRVAKLKLEKDL</sequence>
<evidence type="ECO:0000256" key="6">
    <source>
        <dbReference type="SAM" id="Phobius"/>
    </source>
</evidence>
<dbReference type="InterPro" id="IPR051328">
    <property type="entry name" value="T7SS_ABC-Transporter"/>
</dbReference>
<dbReference type="Pfam" id="PF12051">
    <property type="entry name" value="DUF3533"/>
    <property type="match status" value="1"/>
</dbReference>
<feature type="transmembrane region" description="Helical" evidence="6">
    <location>
        <begin position="98"/>
        <end position="123"/>
    </location>
</feature>
<keyword evidence="9" id="KW-1185">Reference proteome</keyword>
<dbReference type="Proteomes" id="UP001210925">
    <property type="component" value="Unassembled WGS sequence"/>
</dbReference>
<feature type="domain" description="DUF3533" evidence="7">
    <location>
        <begin position="107"/>
        <end position="501"/>
    </location>
</feature>
<feature type="transmembrane region" description="Helical" evidence="6">
    <location>
        <begin position="366"/>
        <end position="394"/>
    </location>
</feature>
<gene>
    <name evidence="8" type="ORF">HK103_004864</name>
</gene>
<evidence type="ECO:0000256" key="1">
    <source>
        <dbReference type="ARBA" id="ARBA00004141"/>
    </source>
</evidence>
<feature type="transmembrane region" description="Helical" evidence="6">
    <location>
        <begin position="322"/>
        <end position="346"/>
    </location>
</feature>
<keyword evidence="3 6" id="KW-1133">Transmembrane helix</keyword>
<protein>
    <recommendedName>
        <fullName evidence="7">DUF3533 domain-containing protein</fullName>
    </recommendedName>
</protein>
<feature type="transmembrane region" description="Helical" evidence="6">
    <location>
        <begin position="437"/>
        <end position="459"/>
    </location>
</feature>
<dbReference type="AlphaFoldDB" id="A0AAD5Y866"/>
<evidence type="ECO:0000256" key="4">
    <source>
        <dbReference type="ARBA" id="ARBA00023136"/>
    </source>
</evidence>
<feature type="compositionally biased region" description="Basic and acidic residues" evidence="5">
    <location>
        <begin position="63"/>
        <end position="80"/>
    </location>
</feature>
<dbReference type="InterPro" id="IPR022703">
    <property type="entry name" value="DUF3533"/>
</dbReference>
<evidence type="ECO:0000256" key="5">
    <source>
        <dbReference type="SAM" id="MobiDB-lite"/>
    </source>
</evidence>
<evidence type="ECO:0000259" key="7">
    <source>
        <dbReference type="Pfam" id="PF12051"/>
    </source>
</evidence>
<feature type="transmembrane region" description="Helical" evidence="6">
    <location>
        <begin position="261"/>
        <end position="281"/>
    </location>
</feature>
<evidence type="ECO:0000313" key="9">
    <source>
        <dbReference type="Proteomes" id="UP001210925"/>
    </source>
</evidence>
<comment type="subcellular location">
    <subcellularLocation>
        <location evidence="1">Membrane</location>
        <topology evidence="1">Multi-pass membrane protein</topology>
    </subcellularLocation>
</comment>
<keyword evidence="4 6" id="KW-0472">Membrane</keyword>
<proteinExistence type="predicted"/>
<evidence type="ECO:0000313" key="8">
    <source>
        <dbReference type="EMBL" id="KAJ3257166.1"/>
    </source>
</evidence>
<accession>A0AAD5Y866</accession>
<feature type="transmembrane region" description="Helical" evidence="6">
    <location>
        <begin position="406"/>
        <end position="430"/>
    </location>
</feature>
<comment type="caution">
    <text evidence="8">The sequence shown here is derived from an EMBL/GenBank/DDBJ whole genome shotgun (WGS) entry which is preliminary data.</text>
</comment>